<comment type="similarity">
    <text evidence="2">Belongs to the Mediator complex subunit 27 family.</text>
</comment>
<dbReference type="GO" id="GO:0016592">
    <property type="term" value="C:mediator complex"/>
    <property type="evidence" value="ECO:0007669"/>
    <property type="project" value="InterPro"/>
</dbReference>
<keyword evidence="5" id="KW-0539">Nucleus</keyword>
<keyword evidence="4" id="KW-0804">Transcription</keyword>
<sequence length="311" mass="34659">MADNRLDTQIEKLTQAIKLTQKLRASVTKVFTDLSDGFQAPKGDEKALLNKLQKSLTAVNDNLGDLEKLAPNIHSTTNIPPLLLNSVGLLGLDPATDKSGITTQLHHTHKWTNKVHKLGDYTAQFLGTNQLKRTNQGPAGQAKRLRRPEPTIHRIPENINIQQLVASVDRAYADMSVSLIRPMGNSTVLQITLAKTLKAVIVLRGLLIEYVSIKAYSEDFLTDDGRPDIWSKSKYQVFNKVTDLVTAGTIHFYHPQLPDASLKSFLIWLNNYKTLFSAPCSKCGNEPETRFVIAEFWGGSGVKHRLHQTVK</sequence>
<evidence type="ECO:0000313" key="6">
    <source>
        <dbReference type="EMBL" id="EKC39980.1"/>
    </source>
</evidence>
<dbReference type="AlphaFoldDB" id="K1RF75"/>
<comment type="subcellular location">
    <subcellularLocation>
        <location evidence="1">Nucleus</location>
    </subcellularLocation>
</comment>
<dbReference type="HOGENOM" id="CLU_056015_0_0_1"/>
<evidence type="ECO:0000256" key="4">
    <source>
        <dbReference type="ARBA" id="ARBA00023163"/>
    </source>
</evidence>
<keyword evidence="3" id="KW-0805">Transcription regulation</keyword>
<dbReference type="FunCoup" id="K1RF75">
    <property type="interactions" value="1471"/>
</dbReference>
<dbReference type="PANTHER" id="PTHR13130:SF4">
    <property type="entry name" value="MEDIATOR OF RNA POLYMERASE II TRANSCRIPTION SUBUNIT 27"/>
    <property type="match status" value="1"/>
</dbReference>
<evidence type="ECO:0000256" key="3">
    <source>
        <dbReference type="ARBA" id="ARBA00023015"/>
    </source>
</evidence>
<dbReference type="Pfam" id="PF11571">
    <property type="entry name" value="Med27"/>
    <property type="match status" value="1"/>
</dbReference>
<dbReference type="GO" id="GO:0006357">
    <property type="term" value="P:regulation of transcription by RNA polymerase II"/>
    <property type="evidence" value="ECO:0007669"/>
    <property type="project" value="TreeGrafter"/>
</dbReference>
<gene>
    <name evidence="6" type="ORF">CGI_10026991</name>
</gene>
<evidence type="ECO:0000256" key="1">
    <source>
        <dbReference type="ARBA" id="ARBA00004123"/>
    </source>
</evidence>
<dbReference type="InterPro" id="IPR021627">
    <property type="entry name" value="Mediator_Med27"/>
</dbReference>
<name>K1RF75_MAGGI</name>
<evidence type="ECO:0000256" key="5">
    <source>
        <dbReference type="ARBA" id="ARBA00023242"/>
    </source>
</evidence>
<protein>
    <submittedName>
        <fullName evidence="6">Mediator of RNA polymerase II transcription subunit 27</fullName>
    </submittedName>
</protein>
<dbReference type="InParanoid" id="K1RF75"/>
<proteinExistence type="inferred from homology"/>
<dbReference type="GO" id="GO:0003713">
    <property type="term" value="F:transcription coactivator activity"/>
    <property type="evidence" value="ECO:0007669"/>
    <property type="project" value="TreeGrafter"/>
</dbReference>
<organism evidence="6">
    <name type="scientific">Magallana gigas</name>
    <name type="common">Pacific oyster</name>
    <name type="synonym">Crassostrea gigas</name>
    <dbReference type="NCBI Taxonomy" id="29159"/>
    <lineage>
        <taxon>Eukaryota</taxon>
        <taxon>Metazoa</taxon>
        <taxon>Spiralia</taxon>
        <taxon>Lophotrochozoa</taxon>
        <taxon>Mollusca</taxon>
        <taxon>Bivalvia</taxon>
        <taxon>Autobranchia</taxon>
        <taxon>Pteriomorphia</taxon>
        <taxon>Ostreida</taxon>
        <taxon>Ostreoidea</taxon>
        <taxon>Ostreidae</taxon>
        <taxon>Magallana</taxon>
    </lineage>
</organism>
<reference evidence="6" key="1">
    <citation type="journal article" date="2012" name="Nature">
        <title>The oyster genome reveals stress adaptation and complexity of shell formation.</title>
        <authorList>
            <person name="Zhang G."/>
            <person name="Fang X."/>
            <person name="Guo X."/>
            <person name="Li L."/>
            <person name="Luo R."/>
            <person name="Xu F."/>
            <person name="Yang P."/>
            <person name="Zhang L."/>
            <person name="Wang X."/>
            <person name="Qi H."/>
            <person name="Xiong Z."/>
            <person name="Que H."/>
            <person name="Xie Y."/>
            <person name="Holland P.W."/>
            <person name="Paps J."/>
            <person name="Zhu Y."/>
            <person name="Wu F."/>
            <person name="Chen Y."/>
            <person name="Wang J."/>
            <person name="Peng C."/>
            <person name="Meng J."/>
            <person name="Yang L."/>
            <person name="Liu J."/>
            <person name="Wen B."/>
            <person name="Zhang N."/>
            <person name="Huang Z."/>
            <person name="Zhu Q."/>
            <person name="Feng Y."/>
            <person name="Mount A."/>
            <person name="Hedgecock D."/>
            <person name="Xu Z."/>
            <person name="Liu Y."/>
            <person name="Domazet-Loso T."/>
            <person name="Du Y."/>
            <person name="Sun X."/>
            <person name="Zhang S."/>
            <person name="Liu B."/>
            <person name="Cheng P."/>
            <person name="Jiang X."/>
            <person name="Li J."/>
            <person name="Fan D."/>
            <person name="Wang W."/>
            <person name="Fu W."/>
            <person name="Wang T."/>
            <person name="Wang B."/>
            <person name="Zhang J."/>
            <person name="Peng Z."/>
            <person name="Li Y."/>
            <person name="Li N."/>
            <person name="Wang J."/>
            <person name="Chen M."/>
            <person name="He Y."/>
            <person name="Tan F."/>
            <person name="Song X."/>
            <person name="Zheng Q."/>
            <person name="Huang R."/>
            <person name="Yang H."/>
            <person name="Du X."/>
            <person name="Chen L."/>
            <person name="Yang M."/>
            <person name="Gaffney P.M."/>
            <person name="Wang S."/>
            <person name="Luo L."/>
            <person name="She Z."/>
            <person name="Ming Y."/>
            <person name="Huang W."/>
            <person name="Zhang S."/>
            <person name="Huang B."/>
            <person name="Zhang Y."/>
            <person name="Qu T."/>
            <person name="Ni P."/>
            <person name="Miao G."/>
            <person name="Wang J."/>
            <person name="Wang Q."/>
            <person name="Steinberg C.E."/>
            <person name="Wang H."/>
            <person name="Li N."/>
            <person name="Qian L."/>
            <person name="Zhang G."/>
            <person name="Li Y."/>
            <person name="Yang H."/>
            <person name="Liu X."/>
            <person name="Wang J."/>
            <person name="Yin Y."/>
            <person name="Wang J."/>
        </authorList>
    </citation>
    <scope>NUCLEOTIDE SEQUENCE [LARGE SCALE GENOMIC DNA]</scope>
    <source>
        <strain evidence="6">05x7-T-G4-1.051#20</strain>
    </source>
</reference>
<accession>K1RF75</accession>
<dbReference type="PANTHER" id="PTHR13130">
    <property type="entry name" value="34 KDA TRANSCRIPTIONAL CO-ACTIVATOR-RELATED"/>
    <property type="match status" value="1"/>
</dbReference>
<evidence type="ECO:0000256" key="2">
    <source>
        <dbReference type="ARBA" id="ARBA00008048"/>
    </source>
</evidence>
<dbReference type="EMBL" id="JH816287">
    <property type="protein sequence ID" value="EKC39980.1"/>
    <property type="molecule type" value="Genomic_DNA"/>
</dbReference>